<dbReference type="Pfam" id="PF01494">
    <property type="entry name" value="FAD_binding_3"/>
    <property type="match status" value="1"/>
</dbReference>
<sequence length="563" mass="61929">MHVPPRYSYTRAVDLDVDDRRRVPVVIVGAGLIGLALALDLARRQVASVVLEARDAPIEGSRAIVFAKRSLEILARLGLGPRLRQKGVSWKVGRLFHQDCEAFAFDFQPEPGHAWPAFINLQQSYIEEWLAQACSATGLVELRSRNRVTGVEQHADGATVDVDTPDGAYRLDCDWLVACDGARSTVRRALDLPFVGAAFPDRFLIVDIEMIDSTFPAERRFWFDPPFHRNRSVLLHKQPDNLWRVDFQLGTDADPELERQPERVEKRLRAMFGDDLPFRIDWLSIYTFRCRRLERFVHSRIVFAGDSAHEVSPFGGRGGNGGLQDVDNLGWRIAAMLRHGAPASLIDSYGEERVFAADENILNSTRSARFISPDSPSVSVLRDAALALARTTPFGRTLVNSGRLSRPSVLTGVGQFSDAAALAGALKPGSPAFDAPVMRGDACGWLLDDLGGNGYTLLIYDMPARAAAMALDSAAFIHPLRVVTVSPERPPRDAHAPHGVVLWDHEGKVASRYGLTPGNAVLLRPDQHVLGVFEGADSDALRRCLGNTLGVSASTTFEEAQSW</sequence>
<name>A0AAJ5N8V9_9BURK</name>
<evidence type="ECO:0000313" key="6">
    <source>
        <dbReference type="Proteomes" id="UP000268684"/>
    </source>
</evidence>
<dbReference type="AlphaFoldDB" id="A0AAJ5N8V9"/>
<evidence type="ECO:0000256" key="2">
    <source>
        <dbReference type="ARBA" id="ARBA00022630"/>
    </source>
</evidence>
<dbReference type="NCBIfam" id="NF006002">
    <property type="entry name" value="PRK08132.1"/>
    <property type="match status" value="1"/>
</dbReference>
<gene>
    <name evidence="5" type="primary">mhpA_4</name>
    <name evidence="5" type="ORF">BSTAB16_4148</name>
</gene>
<dbReference type="InterPro" id="IPR050641">
    <property type="entry name" value="RIFMO-like"/>
</dbReference>
<comment type="cofactor">
    <cofactor evidence="1">
        <name>FAD</name>
        <dbReference type="ChEBI" id="CHEBI:57692"/>
    </cofactor>
</comment>
<organism evidence="5 6">
    <name type="scientific">Burkholderia stabilis</name>
    <dbReference type="NCBI Taxonomy" id="95485"/>
    <lineage>
        <taxon>Bacteria</taxon>
        <taxon>Pseudomonadati</taxon>
        <taxon>Pseudomonadota</taxon>
        <taxon>Betaproteobacteria</taxon>
        <taxon>Burkholderiales</taxon>
        <taxon>Burkholderiaceae</taxon>
        <taxon>Burkholderia</taxon>
        <taxon>Burkholderia cepacia complex</taxon>
    </lineage>
</organism>
<keyword evidence="6" id="KW-1185">Reference proteome</keyword>
<evidence type="ECO:0000256" key="3">
    <source>
        <dbReference type="ARBA" id="ARBA00022827"/>
    </source>
</evidence>
<dbReference type="Proteomes" id="UP000268684">
    <property type="component" value="Chromosome II"/>
</dbReference>
<reference evidence="5 6" key="1">
    <citation type="submission" date="2017-11" db="EMBL/GenBank/DDBJ databases">
        <authorList>
            <person name="Seth-Smith MB H."/>
        </authorList>
    </citation>
    <scope>NUCLEOTIDE SEQUENCE [LARGE SCALE GENOMIC DNA]</scope>
    <source>
        <strain evidence="5">E</strain>
    </source>
</reference>
<dbReference type="SUPFAM" id="SSF51905">
    <property type="entry name" value="FAD/NAD(P)-binding domain"/>
    <property type="match status" value="1"/>
</dbReference>
<dbReference type="RefSeq" id="WP_122169635.1">
    <property type="nucleotide sequence ID" value="NZ_LR025743.1"/>
</dbReference>
<dbReference type="GO" id="GO:0016709">
    <property type="term" value="F:oxidoreductase activity, acting on paired donors, with incorporation or reduction of molecular oxygen, NAD(P)H as one donor, and incorporation of one atom of oxygen"/>
    <property type="evidence" value="ECO:0007669"/>
    <property type="project" value="UniProtKB-ARBA"/>
</dbReference>
<protein>
    <submittedName>
        <fullName evidence="5">3-(3-hydroxy-phenyl)propionate/3-hydroxycinnami c acid hydroxylase,FAD-dependent oxidoreductase,ubiquinone biosynthesis hydroxylase, UbiH/UbiF/VisC/COQ6 family,FAD binding domain</fullName>
    </submittedName>
</protein>
<evidence type="ECO:0000256" key="1">
    <source>
        <dbReference type="ARBA" id="ARBA00001974"/>
    </source>
</evidence>
<dbReference type="Gene3D" id="3.50.50.60">
    <property type="entry name" value="FAD/NAD(P)-binding domain"/>
    <property type="match status" value="1"/>
</dbReference>
<dbReference type="PRINTS" id="PR00420">
    <property type="entry name" value="RNGMNOXGNASE"/>
</dbReference>
<evidence type="ECO:0000313" key="5">
    <source>
        <dbReference type="EMBL" id="VBB13962.1"/>
    </source>
</evidence>
<dbReference type="Gene3D" id="3.30.70.2450">
    <property type="match status" value="1"/>
</dbReference>
<dbReference type="InterPro" id="IPR036188">
    <property type="entry name" value="FAD/NAD-bd_sf"/>
</dbReference>
<keyword evidence="2" id="KW-0285">Flavoprotein</keyword>
<dbReference type="Gene3D" id="3.40.30.120">
    <property type="match status" value="1"/>
</dbReference>
<dbReference type="EMBL" id="LR025743">
    <property type="protein sequence ID" value="VBB13962.1"/>
    <property type="molecule type" value="Genomic_DNA"/>
</dbReference>
<dbReference type="GeneID" id="71056588"/>
<dbReference type="GO" id="GO:0071949">
    <property type="term" value="F:FAD binding"/>
    <property type="evidence" value="ECO:0007669"/>
    <property type="project" value="InterPro"/>
</dbReference>
<dbReference type="PANTHER" id="PTHR43004:SF19">
    <property type="entry name" value="BINDING MONOOXYGENASE, PUTATIVE (JCVI)-RELATED"/>
    <property type="match status" value="1"/>
</dbReference>
<dbReference type="InterPro" id="IPR002938">
    <property type="entry name" value="FAD-bd"/>
</dbReference>
<evidence type="ECO:0000259" key="4">
    <source>
        <dbReference type="Pfam" id="PF01494"/>
    </source>
</evidence>
<proteinExistence type="predicted"/>
<dbReference type="PANTHER" id="PTHR43004">
    <property type="entry name" value="TRK SYSTEM POTASSIUM UPTAKE PROTEIN"/>
    <property type="match status" value="1"/>
</dbReference>
<accession>A0AAJ5N8V9</accession>
<keyword evidence="3" id="KW-0274">FAD</keyword>
<feature type="domain" description="FAD-binding" evidence="4">
    <location>
        <begin position="23"/>
        <end position="358"/>
    </location>
</feature>